<gene>
    <name evidence="2" type="ORF">SAMN02745196_00680</name>
</gene>
<dbReference type="Pfam" id="PF00248">
    <property type="entry name" value="Aldo_ket_red"/>
    <property type="match status" value="1"/>
</dbReference>
<protein>
    <submittedName>
        <fullName evidence="2">Predicted oxidoreductase</fullName>
    </submittedName>
</protein>
<reference evidence="2 3" key="1">
    <citation type="submission" date="2016-11" db="EMBL/GenBank/DDBJ databases">
        <authorList>
            <person name="Jaros S."/>
            <person name="Januszkiewicz K."/>
            <person name="Wedrychowicz H."/>
        </authorList>
    </citation>
    <scope>NUCLEOTIDE SEQUENCE [LARGE SCALE GENOMIC DNA]</scope>
    <source>
        <strain evidence="2 3">DSM 3089</strain>
    </source>
</reference>
<dbReference type="PANTHER" id="PTHR43364">
    <property type="entry name" value="NADH-SPECIFIC METHYLGLYOXAL REDUCTASE-RELATED"/>
    <property type="match status" value="1"/>
</dbReference>
<evidence type="ECO:0000259" key="1">
    <source>
        <dbReference type="Pfam" id="PF00248"/>
    </source>
</evidence>
<dbReference type="InterPro" id="IPR036812">
    <property type="entry name" value="NAD(P)_OxRdtase_dom_sf"/>
</dbReference>
<dbReference type="GO" id="GO:0016491">
    <property type="term" value="F:oxidoreductase activity"/>
    <property type="evidence" value="ECO:0007669"/>
    <property type="project" value="InterPro"/>
</dbReference>
<dbReference type="GO" id="GO:0005829">
    <property type="term" value="C:cytosol"/>
    <property type="evidence" value="ECO:0007669"/>
    <property type="project" value="TreeGrafter"/>
</dbReference>
<dbReference type="InterPro" id="IPR023210">
    <property type="entry name" value="NADP_OxRdtase_dom"/>
</dbReference>
<dbReference type="InterPro" id="IPR050523">
    <property type="entry name" value="AKR_Detox_Biosynth"/>
</dbReference>
<keyword evidence="3" id="KW-1185">Reference proteome</keyword>
<dbReference type="OrthoDB" id="9773828at2"/>
<organism evidence="2 3">
    <name type="scientific">Clostridium collagenovorans DSM 3089</name>
    <dbReference type="NCBI Taxonomy" id="1121306"/>
    <lineage>
        <taxon>Bacteria</taxon>
        <taxon>Bacillati</taxon>
        <taxon>Bacillota</taxon>
        <taxon>Clostridia</taxon>
        <taxon>Eubacteriales</taxon>
        <taxon>Clostridiaceae</taxon>
        <taxon>Clostridium</taxon>
    </lineage>
</organism>
<evidence type="ECO:0000313" key="3">
    <source>
        <dbReference type="Proteomes" id="UP000184526"/>
    </source>
</evidence>
<evidence type="ECO:0000313" key="2">
    <source>
        <dbReference type="EMBL" id="SHH53107.1"/>
    </source>
</evidence>
<dbReference type="Proteomes" id="UP000184526">
    <property type="component" value="Unassembled WGS sequence"/>
</dbReference>
<dbReference type="PRINTS" id="PR00069">
    <property type="entry name" value="ALDKETRDTASE"/>
</dbReference>
<proteinExistence type="predicted"/>
<dbReference type="InterPro" id="IPR020471">
    <property type="entry name" value="AKR"/>
</dbReference>
<dbReference type="SUPFAM" id="SSF51430">
    <property type="entry name" value="NAD(P)-linked oxidoreductase"/>
    <property type="match status" value="1"/>
</dbReference>
<feature type="domain" description="NADP-dependent oxidoreductase" evidence="1">
    <location>
        <begin position="6"/>
        <end position="301"/>
    </location>
</feature>
<name>A0A1M5TQR2_9CLOT</name>
<accession>A0A1M5TQR2</accession>
<dbReference type="STRING" id="1121306.SAMN02745196_00680"/>
<dbReference type="AlphaFoldDB" id="A0A1M5TQR2"/>
<dbReference type="Gene3D" id="3.20.20.100">
    <property type="entry name" value="NADP-dependent oxidoreductase domain"/>
    <property type="match status" value="1"/>
</dbReference>
<dbReference type="PANTHER" id="PTHR43364:SF1">
    <property type="entry name" value="OXIDOREDUCTASE YDHF"/>
    <property type="match status" value="1"/>
</dbReference>
<sequence>MKNKFIYGTMGIGGEWDNTPISKDDRKIAFKALDAALSIGIKTLDFADIYNLGKSEKVFGEYLLERELDRKNLCIQSKVGIDLWSNKTNCQYNFSYDYIIKQVKKSVENLKTNYLDILLLHRMDLLINPEELKSAIDYLFNEGLIKDIGVSNMSYSQIMFLEKFIGRKIKVNQLEMSLYKNDFLESSILINTNDSSKVNFPHGTIEYCILNNIELQAYGPLAQGLYIKEMNTIKDSKEVLNTKKLLRELAYVKNTTVESIMLSWLMKPYSNIRPVIGSGNEDHIKNTSYANEVNLTREEWYDLYIAARGKDLP</sequence>
<dbReference type="RefSeq" id="WP_072830042.1">
    <property type="nucleotide sequence ID" value="NZ_FQXP01000003.1"/>
</dbReference>
<dbReference type="EMBL" id="FQXP01000003">
    <property type="protein sequence ID" value="SHH53107.1"/>
    <property type="molecule type" value="Genomic_DNA"/>
</dbReference>